<protein>
    <submittedName>
        <fullName evidence="1">Uncharacterized protein</fullName>
    </submittedName>
</protein>
<name>A0A2P6MSX2_9EUKA</name>
<gene>
    <name evidence="1" type="ORF">PROFUN_06663</name>
</gene>
<reference evidence="1 2" key="1">
    <citation type="journal article" date="2018" name="Genome Biol. Evol.">
        <title>Multiple Roots of Fruiting Body Formation in Amoebozoa.</title>
        <authorList>
            <person name="Hillmann F."/>
            <person name="Forbes G."/>
            <person name="Novohradska S."/>
            <person name="Ferling I."/>
            <person name="Riege K."/>
            <person name="Groth M."/>
            <person name="Westermann M."/>
            <person name="Marz M."/>
            <person name="Spaller T."/>
            <person name="Winckler T."/>
            <person name="Schaap P."/>
            <person name="Glockner G."/>
        </authorList>
    </citation>
    <scope>NUCLEOTIDE SEQUENCE [LARGE SCALE GENOMIC DNA]</scope>
    <source>
        <strain evidence="1 2">Jena</strain>
    </source>
</reference>
<accession>A0A2P6MSX2</accession>
<sequence length="252" mass="29887">MATDDITPLFSEALVVISVYDPSVLFLLEEDINLRVRDNNYLSSEGDSVDWKRFLFQKMRYRSYKMDRQREEIRREAERAYHRPSVLSKRTEREALIQARQEMLEEIPSWVTEKWRDVYLFYTQGTVFEELHTYYRYLFNCWPYYILSFDCSGIMLSMDGQINSIVHNQKSLGGWIQIDQDMDITSEDKNMRGMILRHIWSPPVSPNKPDLHSFIHRLRERAGLEGLSVSEEMEKECNHIAGAAGDFFSWVE</sequence>
<evidence type="ECO:0000313" key="2">
    <source>
        <dbReference type="Proteomes" id="UP000241769"/>
    </source>
</evidence>
<dbReference type="EMBL" id="MDYQ01000441">
    <property type="protein sequence ID" value="PRP74802.1"/>
    <property type="molecule type" value="Genomic_DNA"/>
</dbReference>
<evidence type="ECO:0000313" key="1">
    <source>
        <dbReference type="EMBL" id="PRP74802.1"/>
    </source>
</evidence>
<comment type="caution">
    <text evidence="1">The sequence shown here is derived from an EMBL/GenBank/DDBJ whole genome shotgun (WGS) entry which is preliminary data.</text>
</comment>
<keyword evidence="2" id="KW-1185">Reference proteome</keyword>
<organism evidence="1 2">
    <name type="scientific">Planoprotostelium fungivorum</name>
    <dbReference type="NCBI Taxonomy" id="1890364"/>
    <lineage>
        <taxon>Eukaryota</taxon>
        <taxon>Amoebozoa</taxon>
        <taxon>Evosea</taxon>
        <taxon>Variosea</taxon>
        <taxon>Cavosteliida</taxon>
        <taxon>Cavosteliaceae</taxon>
        <taxon>Planoprotostelium</taxon>
    </lineage>
</organism>
<proteinExistence type="predicted"/>
<dbReference type="Proteomes" id="UP000241769">
    <property type="component" value="Unassembled WGS sequence"/>
</dbReference>
<dbReference type="AlphaFoldDB" id="A0A2P6MSX2"/>
<dbReference type="InParanoid" id="A0A2P6MSX2"/>